<dbReference type="Pfam" id="PF05958">
    <property type="entry name" value="tRNA_U5-meth_tr"/>
    <property type="match status" value="1"/>
</dbReference>
<dbReference type="InterPro" id="IPR010280">
    <property type="entry name" value="U5_MeTrfase_fam"/>
</dbReference>
<evidence type="ECO:0000256" key="1">
    <source>
        <dbReference type="ARBA" id="ARBA00022603"/>
    </source>
</evidence>
<accession>A0A6J5Z9U8</accession>
<dbReference type="PROSITE" id="PS50926">
    <property type="entry name" value="TRAM"/>
    <property type="match status" value="1"/>
</dbReference>
<protein>
    <submittedName>
        <fullName evidence="5">Unannotated protein</fullName>
    </submittedName>
</protein>
<reference evidence="5" key="1">
    <citation type="submission" date="2020-05" db="EMBL/GenBank/DDBJ databases">
        <authorList>
            <person name="Chiriac C."/>
            <person name="Salcher M."/>
            <person name="Ghai R."/>
            <person name="Kavagutti S V."/>
        </authorList>
    </citation>
    <scope>NUCLEOTIDE SEQUENCE</scope>
</reference>
<organism evidence="5">
    <name type="scientific">freshwater metagenome</name>
    <dbReference type="NCBI Taxonomy" id="449393"/>
    <lineage>
        <taxon>unclassified sequences</taxon>
        <taxon>metagenomes</taxon>
        <taxon>ecological metagenomes</taxon>
    </lineage>
</organism>
<keyword evidence="3" id="KW-0949">S-adenosyl-L-methionine</keyword>
<dbReference type="InterPro" id="IPR029063">
    <property type="entry name" value="SAM-dependent_MTases_sf"/>
</dbReference>
<dbReference type="InterPro" id="IPR002792">
    <property type="entry name" value="TRAM_dom"/>
</dbReference>
<keyword evidence="2" id="KW-0808">Transferase</keyword>
<dbReference type="GO" id="GO:0070475">
    <property type="term" value="P:rRNA base methylation"/>
    <property type="evidence" value="ECO:0007669"/>
    <property type="project" value="TreeGrafter"/>
</dbReference>
<dbReference type="InterPro" id="IPR030391">
    <property type="entry name" value="MeTrfase_TrmA_CS"/>
</dbReference>
<dbReference type="Gene3D" id="2.40.50.140">
    <property type="entry name" value="Nucleic acid-binding proteins"/>
    <property type="match status" value="1"/>
</dbReference>
<keyword evidence="1" id="KW-0489">Methyltransferase</keyword>
<evidence type="ECO:0000313" key="5">
    <source>
        <dbReference type="EMBL" id="CAB4337852.1"/>
    </source>
</evidence>
<dbReference type="PROSITE" id="PS01231">
    <property type="entry name" value="TRMA_2"/>
    <property type="match status" value="1"/>
</dbReference>
<sequence length="432" mass="47029">MAQKSVRGLGNNAWCRVTDIASSAVVRIDDVIELEVGKVGNGGIFISRHEGKIVFVRGAIDGERVMARVTAINAKWIRADVVEVLVASDQRTVPPCQYAQSCGGCDFQHVRLSHQRDLKRQILVEQLSHLGGVELVGDLPLSQIVVEPMPEETDGLRWRTRMRFQRGSDTSVAMLSARSKSLVDIHDCQIAADDAVAVAQSAKKFVKAREISVVTVNGSSVPQDSTGGPMIDEQVFSRTWHMKASSFWQIHRKAPETFVTIVQEFAQLSIGQSALDLYSGSGLFAAFLAKDVGATGTVVAVESSIDAVRNARRSCSDLAQLELVTSDVSKWLSENSEKSFDVVVLDPPRTGAGDIVCVHVAQMAARAIVYVACEPSALARDTATLVSHGWQLTKLRALDAFPMTSHFESFALFERTDPIQNDPILKPEPSSN</sequence>
<dbReference type="CDD" id="cd02440">
    <property type="entry name" value="AdoMet_MTases"/>
    <property type="match status" value="1"/>
</dbReference>
<dbReference type="Pfam" id="PF01938">
    <property type="entry name" value="TRAM"/>
    <property type="match status" value="1"/>
</dbReference>
<feature type="domain" description="TRAM" evidence="4">
    <location>
        <begin position="25"/>
        <end position="83"/>
    </location>
</feature>
<evidence type="ECO:0000259" key="4">
    <source>
        <dbReference type="PROSITE" id="PS50926"/>
    </source>
</evidence>
<dbReference type="InterPro" id="IPR012340">
    <property type="entry name" value="NA-bd_OB-fold"/>
</dbReference>
<dbReference type="SUPFAM" id="SSF50249">
    <property type="entry name" value="Nucleic acid-binding proteins"/>
    <property type="match status" value="1"/>
</dbReference>
<dbReference type="GO" id="GO:0070041">
    <property type="term" value="F:rRNA (uridine-C5-)-methyltransferase activity"/>
    <property type="evidence" value="ECO:0007669"/>
    <property type="project" value="TreeGrafter"/>
</dbReference>
<dbReference type="PANTHER" id="PTHR11061">
    <property type="entry name" value="RNA M5U METHYLTRANSFERASE"/>
    <property type="match status" value="1"/>
</dbReference>
<dbReference type="EMBL" id="CAESAJ010000064">
    <property type="protein sequence ID" value="CAB4337852.1"/>
    <property type="molecule type" value="Genomic_DNA"/>
</dbReference>
<gene>
    <name evidence="5" type="ORF">UFOPK3770_00707</name>
</gene>
<dbReference type="AlphaFoldDB" id="A0A6J5Z9U8"/>
<dbReference type="PROSITE" id="PS51687">
    <property type="entry name" value="SAM_MT_RNA_M5U"/>
    <property type="match status" value="1"/>
</dbReference>
<name>A0A6J5Z9U8_9ZZZZ</name>
<dbReference type="PANTHER" id="PTHR11061:SF30">
    <property type="entry name" value="TRNA (URACIL(54)-C(5))-METHYLTRANSFERASE"/>
    <property type="match status" value="1"/>
</dbReference>
<evidence type="ECO:0000256" key="2">
    <source>
        <dbReference type="ARBA" id="ARBA00022679"/>
    </source>
</evidence>
<proteinExistence type="predicted"/>
<evidence type="ECO:0000256" key="3">
    <source>
        <dbReference type="ARBA" id="ARBA00022691"/>
    </source>
</evidence>
<dbReference type="Gene3D" id="3.40.50.150">
    <property type="entry name" value="Vaccinia Virus protein VP39"/>
    <property type="match status" value="2"/>
</dbReference>
<dbReference type="SUPFAM" id="SSF53335">
    <property type="entry name" value="S-adenosyl-L-methionine-dependent methyltransferases"/>
    <property type="match status" value="1"/>
</dbReference>